<sequence length="253" mass="29442">MVITINEKKYKKFVIQQISPFRGFFYAISFLISAFCILFYGIENVPFSSSSWTAAILFFMLMIAAVIFPMYFGFKLATAIVEITLDDDGLQRKWLKKFFLSSSDNIFIPWNKIIGYLQQPDYNYEKFKIIIRNKPAINIYHLYQSNPFQRFLYGRNDDDFYLFIAEFKNMVERKNAEFDSSGEYIKQEKTVYETTWALVLAIFLVLLTVATIIITLIVNPTNPIPYGISILAASGSAYFVSNVINFRRKSKKT</sequence>
<evidence type="ECO:0000313" key="3">
    <source>
        <dbReference type="Proteomes" id="UP000322362"/>
    </source>
</evidence>
<dbReference type="Proteomes" id="UP000322362">
    <property type="component" value="Unassembled WGS sequence"/>
</dbReference>
<evidence type="ECO:0000256" key="1">
    <source>
        <dbReference type="SAM" id="Phobius"/>
    </source>
</evidence>
<comment type="caution">
    <text evidence="2">The sequence shown here is derived from an EMBL/GenBank/DDBJ whole genome shotgun (WGS) entry which is preliminary data.</text>
</comment>
<name>A0A5D4GWZ3_9SPHI</name>
<dbReference type="AlphaFoldDB" id="A0A5D4GWZ3"/>
<dbReference type="RefSeq" id="WP_148921071.1">
    <property type="nucleotide sequence ID" value="NZ_VTAV01000022.1"/>
</dbReference>
<keyword evidence="1" id="KW-0472">Membrane</keyword>
<keyword evidence="1" id="KW-1133">Transmembrane helix</keyword>
<accession>A0A5D4GWZ3</accession>
<organism evidence="2 3">
    <name type="scientific">Sphingobacterium phlebotomi</name>
    <dbReference type="NCBI Taxonomy" id="2605433"/>
    <lineage>
        <taxon>Bacteria</taxon>
        <taxon>Pseudomonadati</taxon>
        <taxon>Bacteroidota</taxon>
        <taxon>Sphingobacteriia</taxon>
        <taxon>Sphingobacteriales</taxon>
        <taxon>Sphingobacteriaceae</taxon>
        <taxon>Sphingobacterium</taxon>
    </lineage>
</organism>
<feature type="transmembrane region" description="Helical" evidence="1">
    <location>
        <begin position="196"/>
        <end position="218"/>
    </location>
</feature>
<protein>
    <submittedName>
        <fullName evidence="2">Uncharacterized protein</fullName>
    </submittedName>
</protein>
<dbReference type="EMBL" id="VTAV01000022">
    <property type="protein sequence ID" value="TYR31775.1"/>
    <property type="molecule type" value="Genomic_DNA"/>
</dbReference>
<feature type="transmembrane region" description="Helical" evidence="1">
    <location>
        <begin position="54"/>
        <end position="74"/>
    </location>
</feature>
<proteinExistence type="predicted"/>
<keyword evidence="1" id="KW-0812">Transmembrane</keyword>
<feature type="transmembrane region" description="Helical" evidence="1">
    <location>
        <begin position="224"/>
        <end position="244"/>
    </location>
</feature>
<reference evidence="2 3" key="1">
    <citation type="submission" date="2019-08" db="EMBL/GenBank/DDBJ databases">
        <title>Phlebobacter frassis gen. nov. sp. nov., a new member of family Sphingobacteriaceae isolated from sand fly rearing media.</title>
        <authorList>
            <person name="Kakumanu M.L."/>
            <person name="Marayati B.F."/>
            <person name="Wada-Katsumata A."/>
            <person name="Wasserberg G."/>
            <person name="Schal C."/>
            <person name="Apperson C.S."/>
            <person name="Ponnusamy L."/>
        </authorList>
    </citation>
    <scope>NUCLEOTIDE SEQUENCE [LARGE SCALE GENOMIC DNA]</scope>
    <source>
        <strain evidence="2 3">SSI9</strain>
    </source>
</reference>
<feature type="transmembrane region" description="Helical" evidence="1">
    <location>
        <begin position="21"/>
        <end position="42"/>
    </location>
</feature>
<gene>
    <name evidence="2" type="ORF">FXV77_20290</name>
</gene>
<evidence type="ECO:0000313" key="2">
    <source>
        <dbReference type="EMBL" id="TYR31775.1"/>
    </source>
</evidence>
<keyword evidence="3" id="KW-1185">Reference proteome</keyword>